<sequence>AIFYSYTRHINGFAAKLDDAVAAEMAKHPKVVSVFLSKEKKLHTTHSWEFLGLEQNGRIPPNSIWEKARYGEDIIIGNLDTGVWRESKSFGDEGFGPIPSKWKGICQNDKDARFHCNRYFNQDYPVHKGPLNSSFFSARDKNGHGSHTLSRAGGNFVAGASVFGFGKGTAKGGSPKARVAGYKVCCDGMGGCYDCDIIAAFDMAIRDGVDVLSVSLVAIGSFHAVQHGIVVVCSDGNEGLVDVTLQNAAPWQIVVGASTMDRDFSNYVVLCNNKRFKKSFKHMRLFITYQRKGERPSDLVCKKGTLDPKKVKGKILVCLNVRSVDEGLQAALAGAAGIVLVNLPEFGNDHTTDRHVLPASVIFNFNDAKPAPFMAALSSKRPIHITPEILKRRIPFNSISGTSMSGPYISGIAGLLKILHPDWSPAAVQSAIMTTATTQDNKKQHILDASFTEATPFSYAAGHVQPNLAMDPGLVYYLTVNDYLNFLCALGYNKNVISLFSTNCTYTCPMNAIILVNFNYPSITVTLKFINVGEEKSFKVNIKAKNASVTKDYVFGELIW</sequence>
<evidence type="ECO:0000259" key="11">
    <source>
        <dbReference type="Pfam" id="PF05922"/>
    </source>
</evidence>
<evidence type="ECO:0000256" key="6">
    <source>
        <dbReference type="ARBA" id="ARBA00023180"/>
    </source>
</evidence>
<evidence type="ECO:0000256" key="4">
    <source>
        <dbReference type="ARBA" id="ARBA00022801"/>
    </source>
</evidence>
<dbReference type="Gene3D" id="3.30.70.80">
    <property type="entry name" value="Peptidase S8 propeptide/proteinase inhibitor I9"/>
    <property type="match status" value="1"/>
</dbReference>
<keyword evidence="3" id="KW-0732">Signal</keyword>
<dbReference type="InterPro" id="IPR023828">
    <property type="entry name" value="Peptidase_S8_Ser-AS"/>
</dbReference>
<dbReference type="InterPro" id="IPR000209">
    <property type="entry name" value="Peptidase_S8/S53_dom"/>
</dbReference>
<evidence type="ECO:0000259" key="9">
    <source>
        <dbReference type="Pfam" id="PF00082"/>
    </source>
</evidence>
<keyword evidence="6" id="KW-0325">Glycoprotein</keyword>
<feature type="active site" description="Charge relay system" evidence="7 8">
    <location>
        <position position="403"/>
    </location>
</feature>
<evidence type="ECO:0000256" key="1">
    <source>
        <dbReference type="ARBA" id="ARBA00011073"/>
    </source>
</evidence>
<dbReference type="KEGG" id="cic:CICLE_v10018131mg"/>
<feature type="non-terminal residue" evidence="12">
    <location>
        <position position="1"/>
    </location>
</feature>
<dbReference type="InterPro" id="IPR034197">
    <property type="entry name" value="Peptidases_S8_3"/>
</dbReference>
<dbReference type="InParanoid" id="V4TKV9"/>
<organism evidence="12 13">
    <name type="scientific">Citrus clementina</name>
    <name type="common">Clementine</name>
    <name type="synonym">Citrus deliciosa x Citrus sinensis</name>
    <dbReference type="NCBI Taxonomy" id="85681"/>
    <lineage>
        <taxon>Eukaryota</taxon>
        <taxon>Viridiplantae</taxon>
        <taxon>Streptophyta</taxon>
        <taxon>Embryophyta</taxon>
        <taxon>Tracheophyta</taxon>
        <taxon>Spermatophyta</taxon>
        <taxon>Magnoliopsida</taxon>
        <taxon>eudicotyledons</taxon>
        <taxon>Gunneridae</taxon>
        <taxon>Pentapetalae</taxon>
        <taxon>rosids</taxon>
        <taxon>malvids</taxon>
        <taxon>Sapindales</taxon>
        <taxon>Rutaceae</taxon>
        <taxon>Aurantioideae</taxon>
        <taxon>Citrus</taxon>
    </lineage>
</organism>
<dbReference type="PRINTS" id="PR00723">
    <property type="entry name" value="SUBTILISIN"/>
</dbReference>
<evidence type="ECO:0008006" key="14">
    <source>
        <dbReference type="Google" id="ProtNLM"/>
    </source>
</evidence>
<dbReference type="Gramene" id="ESR61103">
    <property type="protein sequence ID" value="ESR61103"/>
    <property type="gene ID" value="CICLE_v10018131mg"/>
</dbReference>
<dbReference type="InterPro" id="IPR036852">
    <property type="entry name" value="Peptidase_S8/S53_dom_sf"/>
</dbReference>
<dbReference type="InterPro" id="IPR037045">
    <property type="entry name" value="S8pro/Inhibitor_I9_sf"/>
</dbReference>
<dbReference type="InterPro" id="IPR015500">
    <property type="entry name" value="Peptidase_S8_subtilisin-rel"/>
</dbReference>
<accession>V4TKV9</accession>
<comment type="similarity">
    <text evidence="1 8">Belongs to the peptidase S8 family.</text>
</comment>
<dbReference type="EMBL" id="KI536312">
    <property type="protein sequence ID" value="ESR61103.1"/>
    <property type="molecule type" value="Genomic_DNA"/>
</dbReference>
<evidence type="ECO:0000313" key="12">
    <source>
        <dbReference type="EMBL" id="ESR61103.1"/>
    </source>
</evidence>
<evidence type="ECO:0000256" key="2">
    <source>
        <dbReference type="ARBA" id="ARBA00022670"/>
    </source>
</evidence>
<dbReference type="OMA" id="CHRGGSA"/>
<protein>
    <recommendedName>
        <fullName evidence="14">Subtilisin-like protease fibronectin type-III domain-containing protein</fullName>
    </recommendedName>
</protein>
<dbReference type="Gene3D" id="3.40.50.200">
    <property type="entry name" value="Peptidase S8/S53 domain"/>
    <property type="match status" value="2"/>
</dbReference>
<feature type="domain" description="Inhibitor I9" evidence="11">
    <location>
        <begin position="2"/>
        <end position="43"/>
    </location>
</feature>
<feature type="active site" description="Charge relay system" evidence="7 8">
    <location>
        <position position="80"/>
    </location>
</feature>
<reference evidence="12 13" key="1">
    <citation type="submission" date="2013-10" db="EMBL/GenBank/DDBJ databases">
        <authorList>
            <consortium name="International Citrus Genome Consortium"/>
            <person name="Jenkins J."/>
            <person name="Schmutz J."/>
            <person name="Prochnik S."/>
            <person name="Rokhsar D."/>
            <person name="Gmitter F."/>
            <person name="Ollitrault P."/>
            <person name="Machado M."/>
            <person name="Talon M."/>
            <person name="Wincker P."/>
            <person name="Jaillon O."/>
            <person name="Morgante M."/>
        </authorList>
    </citation>
    <scope>NUCLEOTIDE SEQUENCE</scope>
    <source>
        <strain evidence="13">cv. Clemenules</strain>
    </source>
</reference>
<dbReference type="eggNOG" id="ENOG502QT1T">
    <property type="taxonomic scope" value="Eukaryota"/>
</dbReference>
<dbReference type="SUPFAM" id="SSF52743">
    <property type="entry name" value="Subtilisin-like"/>
    <property type="match status" value="1"/>
</dbReference>
<dbReference type="Pfam" id="PF00082">
    <property type="entry name" value="Peptidase_S8"/>
    <property type="match status" value="1"/>
</dbReference>
<dbReference type="GO" id="GO:0004252">
    <property type="term" value="F:serine-type endopeptidase activity"/>
    <property type="evidence" value="ECO:0007669"/>
    <property type="project" value="UniProtKB-UniRule"/>
</dbReference>
<keyword evidence="4 8" id="KW-0378">Hydrolase</keyword>
<feature type="domain" description="PA" evidence="10">
    <location>
        <begin position="301"/>
        <end position="362"/>
    </location>
</feature>
<keyword evidence="13" id="KW-1185">Reference proteome</keyword>
<dbReference type="Gene3D" id="3.50.30.30">
    <property type="match status" value="1"/>
</dbReference>
<feature type="domain" description="Peptidase S8/S53" evidence="9">
    <location>
        <begin position="72"/>
        <end position="442"/>
    </location>
</feature>
<dbReference type="AlphaFoldDB" id="V4TKV9"/>
<gene>
    <name evidence="12" type="ORF">CICLE_v10018131mg</name>
</gene>
<dbReference type="PANTHER" id="PTHR10795">
    <property type="entry name" value="PROPROTEIN CONVERTASE SUBTILISIN/KEXIN"/>
    <property type="match status" value="1"/>
</dbReference>
<feature type="active site" description="Charge relay system" evidence="7 8">
    <location>
        <position position="144"/>
    </location>
</feature>
<dbReference type="GO" id="GO:0006508">
    <property type="term" value="P:proteolysis"/>
    <property type="evidence" value="ECO:0007669"/>
    <property type="project" value="UniProtKB-KW"/>
</dbReference>
<keyword evidence="5 8" id="KW-0720">Serine protease</keyword>
<evidence type="ECO:0000259" key="10">
    <source>
        <dbReference type="Pfam" id="PF02225"/>
    </source>
</evidence>
<dbReference type="PROSITE" id="PS51892">
    <property type="entry name" value="SUBTILASE"/>
    <property type="match status" value="1"/>
</dbReference>
<name>V4TKV9_CITCL</name>
<dbReference type="Proteomes" id="UP000030687">
    <property type="component" value="Unassembled WGS sequence"/>
</dbReference>
<dbReference type="Pfam" id="PF02225">
    <property type="entry name" value="PA"/>
    <property type="match status" value="1"/>
</dbReference>
<evidence type="ECO:0000256" key="5">
    <source>
        <dbReference type="ARBA" id="ARBA00022825"/>
    </source>
</evidence>
<keyword evidence="2 8" id="KW-0645">Protease</keyword>
<evidence type="ECO:0000313" key="13">
    <source>
        <dbReference type="Proteomes" id="UP000030687"/>
    </source>
</evidence>
<dbReference type="Pfam" id="PF05922">
    <property type="entry name" value="Inhibitor_I9"/>
    <property type="match status" value="1"/>
</dbReference>
<dbReference type="PROSITE" id="PS00138">
    <property type="entry name" value="SUBTILASE_SER"/>
    <property type="match status" value="1"/>
</dbReference>
<evidence type="ECO:0000256" key="3">
    <source>
        <dbReference type="ARBA" id="ARBA00022729"/>
    </source>
</evidence>
<proteinExistence type="inferred from homology"/>
<dbReference type="InterPro" id="IPR003137">
    <property type="entry name" value="PA_domain"/>
</dbReference>
<dbReference type="InterPro" id="IPR010259">
    <property type="entry name" value="S8pro/Inhibitor_I9"/>
</dbReference>
<evidence type="ECO:0000256" key="7">
    <source>
        <dbReference type="PIRSR" id="PIRSR615500-1"/>
    </source>
</evidence>
<evidence type="ECO:0000256" key="8">
    <source>
        <dbReference type="PROSITE-ProRule" id="PRU01240"/>
    </source>
</evidence>
<dbReference type="InterPro" id="IPR045051">
    <property type="entry name" value="SBT"/>
</dbReference>
<dbReference type="CDD" id="cd04852">
    <property type="entry name" value="Peptidases_S8_3"/>
    <property type="match status" value="1"/>
</dbReference>